<feature type="non-terminal residue" evidence="1">
    <location>
        <position position="1"/>
    </location>
</feature>
<dbReference type="EMBL" id="BTSX01000004">
    <property type="protein sequence ID" value="GMS91592.1"/>
    <property type="molecule type" value="Genomic_DNA"/>
</dbReference>
<proteinExistence type="predicted"/>
<accession>A0AAV5TB85</accession>
<organism evidence="1 2">
    <name type="scientific">Pristionchus entomophagus</name>
    <dbReference type="NCBI Taxonomy" id="358040"/>
    <lineage>
        <taxon>Eukaryota</taxon>
        <taxon>Metazoa</taxon>
        <taxon>Ecdysozoa</taxon>
        <taxon>Nematoda</taxon>
        <taxon>Chromadorea</taxon>
        <taxon>Rhabditida</taxon>
        <taxon>Rhabditina</taxon>
        <taxon>Diplogasteromorpha</taxon>
        <taxon>Diplogasteroidea</taxon>
        <taxon>Neodiplogasteridae</taxon>
        <taxon>Pristionchus</taxon>
    </lineage>
</organism>
<keyword evidence="2" id="KW-1185">Reference proteome</keyword>
<evidence type="ECO:0000313" key="2">
    <source>
        <dbReference type="Proteomes" id="UP001432027"/>
    </source>
</evidence>
<sequence length="115" mass="12104">LGTLRLRTAGLFCDDDLVDLEDGGSCFGGQLDGGSLARVEIEDVEFDCIADSSLDNVNSGIGVSGLMRCVETGEQLGSIDSSILCDALRKGLEGVGELLDGVLLQTRTLLSPRFH</sequence>
<protein>
    <submittedName>
        <fullName evidence="1">Uncharacterized protein</fullName>
    </submittedName>
</protein>
<feature type="non-terminal residue" evidence="1">
    <location>
        <position position="115"/>
    </location>
</feature>
<dbReference type="Proteomes" id="UP001432027">
    <property type="component" value="Unassembled WGS sequence"/>
</dbReference>
<reference evidence="1" key="1">
    <citation type="submission" date="2023-10" db="EMBL/GenBank/DDBJ databases">
        <title>Genome assembly of Pristionchus species.</title>
        <authorList>
            <person name="Yoshida K."/>
            <person name="Sommer R.J."/>
        </authorList>
    </citation>
    <scope>NUCLEOTIDE SEQUENCE</scope>
    <source>
        <strain evidence="1">RS0144</strain>
    </source>
</reference>
<comment type="caution">
    <text evidence="1">The sequence shown here is derived from an EMBL/GenBank/DDBJ whole genome shotgun (WGS) entry which is preliminary data.</text>
</comment>
<gene>
    <name evidence="1" type="ORF">PENTCL1PPCAC_13767</name>
</gene>
<dbReference type="AlphaFoldDB" id="A0AAV5TB85"/>
<evidence type="ECO:0000313" key="1">
    <source>
        <dbReference type="EMBL" id="GMS91592.1"/>
    </source>
</evidence>
<name>A0AAV5TB85_9BILA</name>